<evidence type="ECO:0000313" key="3">
    <source>
        <dbReference type="Proteomes" id="UP000324222"/>
    </source>
</evidence>
<dbReference type="AlphaFoldDB" id="A0A5B7GFG9"/>
<feature type="region of interest" description="Disordered" evidence="1">
    <location>
        <begin position="64"/>
        <end position="124"/>
    </location>
</feature>
<organism evidence="2 3">
    <name type="scientific">Portunus trituberculatus</name>
    <name type="common">Swimming crab</name>
    <name type="synonym">Neptunus trituberculatus</name>
    <dbReference type="NCBI Taxonomy" id="210409"/>
    <lineage>
        <taxon>Eukaryota</taxon>
        <taxon>Metazoa</taxon>
        <taxon>Ecdysozoa</taxon>
        <taxon>Arthropoda</taxon>
        <taxon>Crustacea</taxon>
        <taxon>Multicrustacea</taxon>
        <taxon>Malacostraca</taxon>
        <taxon>Eumalacostraca</taxon>
        <taxon>Eucarida</taxon>
        <taxon>Decapoda</taxon>
        <taxon>Pleocyemata</taxon>
        <taxon>Brachyura</taxon>
        <taxon>Eubrachyura</taxon>
        <taxon>Portunoidea</taxon>
        <taxon>Portunidae</taxon>
        <taxon>Portuninae</taxon>
        <taxon>Portunus</taxon>
    </lineage>
</organism>
<protein>
    <submittedName>
        <fullName evidence="2">Uncharacterized protein</fullName>
    </submittedName>
</protein>
<proteinExistence type="predicted"/>
<comment type="caution">
    <text evidence="2">The sequence shown here is derived from an EMBL/GenBank/DDBJ whole genome shotgun (WGS) entry which is preliminary data.</text>
</comment>
<dbReference type="Proteomes" id="UP000324222">
    <property type="component" value="Unassembled WGS sequence"/>
</dbReference>
<keyword evidence="3" id="KW-1185">Reference proteome</keyword>
<name>A0A5B7GFG9_PORTR</name>
<evidence type="ECO:0000313" key="2">
    <source>
        <dbReference type="EMBL" id="MPC59060.1"/>
    </source>
</evidence>
<reference evidence="2 3" key="1">
    <citation type="submission" date="2019-05" db="EMBL/GenBank/DDBJ databases">
        <title>Another draft genome of Portunus trituberculatus and its Hox gene families provides insights of decapod evolution.</title>
        <authorList>
            <person name="Jeong J.-H."/>
            <person name="Song I."/>
            <person name="Kim S."/>
            <person name="Choi T."/>
            <person name="Kim D."/>
            <person name="Ryu S."/>
            <person name="Kim W."/>
        </authorList>
    </citation>
    <scope>NUCLEOTIDE SEQUENCE [LARGE SCALE GENOMIC DNA]</scope>
    <source>
        <tissue evidence="2">Muscle</tissue>
    </source>
</reference>
<sequence>MNVGVSHKAPMLDDQIHVPCVRVGVCLSAPIPGSHPLPRSDLGHVDPAGCVPGSLPLIQEASVDAGQPAPVPGGSEVGHGLSAPMPVGQPLSTAGTCEVDEEDVPPLFFAPHRPSEGLSSSAFT</sequence>
<dbReference type="EMBL" id="VSRR010016217">
    <property type="protein sequence ID" value="MPC59060.1"/>
    <property type="molecule type" value="Genomic_DNA"/>
</dbReference>
<accession>A0A5B7GFG9</accession>
<evidence type="ECO:0000256" key="1">
    <source>
        <dbReference type="SAM" id="MobiDB-lite"/>
    </source>
</evidence>
<gene>
    <name evidence="2" type="ORF">E2C01_053075</name>
</gene>